<comment type="similarity">
    <text evidence="1">Belongs to the cycloisomerase 2 family.</text>
</comment>
<dbReference type="InterPro" id="IPR015943">
    <property type="entry name" value="WD40/YVTN_repeat-like_dom_sf"/>
</dbReference>
<sequence>MPSPLARLVRRTLPFLFATLSSQFTMASTFVYVSNAADGTLSSYQLDNPSGKLTTGPVTQAGPNVMPLAVHGNHLFAAVRSKPYNVQTFSIAAGDGQLTKISESPTPDSYAYISLDQTGRYLFGVSYDNDIVTVTPVAHGTVAAEPLHTLKTAQNAHSVRIDRQNRTLLVANLGGERVLQYHFDSHTGALTPYTPDHLRAPAGLGPRHLVFAPDNRYVYVLDELQARVISYALDAHSGQLTQVAVADSLPSDSALKPGAPRGPSRIGTPAMQPHADTSQDIWAADIHLTPDGKYLYTSERTSSVLAAFKVDQAHGSLTPIGTFATERQPRGFAITADSRHLICSGEKSQHISVFDIDPASGRLTLNDRYPVGNGANWVEIVDL</sequence>
<evidence type="ECO:0000256" key="2">
    <source>
        <dbReference type="ARBA" id="ARBA00022526"/>
    </source>
</evidence>
<evidence type="ECO:0000313" key="4">
    <source>
        <dbReference type="EMBL" id="QKZ04986.1"/>
    </source>
</evidence>
<dbReference type="InterPro" id="IPR019405">
    <property type="entry name" value="Lactonase_7-beta_prop"/>
</dbReference>
<protein>
    <submittedName>
        <fullName evidence="4">Beta-propeller fold lactonase family protein</fullName>
    </submittedName>
</protein>
<feature type="signal peptide" evidence="3">
    <location>
        <begin position="1"/>
        <end position="27"/>
    </location>
</feature>
<feature type="chain" id="PRO_5028832071" evidence="3">
    <location>
        <begin position="28"/>
        <end position="383"/>
    </location>
</feature>
<accession>A0A7D5HGX8</accession>
<dbReference type="Proteomes" id="UP000509568">
    <property type="component" value="Chromosome"/>
</dbReference>
<dbReference type="InterPro" id="IPR050282">
    <property type="entry name" value="Cycloisomerase_2"/>
</dbReference>
<dbReference type="PANTHER" id="PTHR30344:SF1">
    <property type="entry name" value="6-PHOSPHOGLUCONOLACTONASE"/>
    <property type="match status" value="1"/>
</dbReference>
<evidence type="ECO:0000313" key="5">
    <source>
        <dbReference type="Proteomes" id="UP000509568"/>
    </source>
</evidence>
<dbReference type="Gene3D" id="2.130.10.10">
    <property type="entry name" value="YVTN repeat-like/Quinoprotein amine dehydrogenase"/>
    <property type="match status" value="1"/>
</dbReference>
<dbReference type="AlphaFoldDB" id="A0A7D5HGX8"/>
<dbReference type="SUPFAM" id="SSF50974">
    <property type="entry name" value="Nitrous oxide reductase, N-terminal domain"/>
    <property type="match status" value="1"/>
</dbReference>
<keyword evidence="5" id="KW-1185">Reference proteome</keyword>
<gene>
    <name evidence="4" type="ORF">HWQ56_14795</name>
</gene>
<dbReference type="GO" id="GO:0005829">
    <property type="term" value="C:cytosol"/>
    <property type="evidence" value="ECO:0007669"/>
    <property type="project" value="TreeGrafter"/>
</dbReference>
<organism evidence="4 5">
    <name type="scientific">Pseudomonas eucalypticola</name>
    <dbReference type="NCBI Taxonomy" id="2599595"/>
    <lineage>
        <taxon>Bacteria</taxon>
        <taxon>Pseudomonadati</taxon>
        <taxon>Pseudomonadota</taxon>
        <taxon>Gammaproteobacteria</taxon>
        <taxon>Pseudomonadales</taxon>
        <taxon>Pseudomonadaceae</taxon>
        <taxon>Pseudomonas</taxon>
    </lineage>
</organism>
<proteinExistence type="inferred from homology"/>
<evidence type="ECO:0000256" key="3">
    <source>
        <dbReference type="SAM" id="SignalP"/>
    </source>
</evidence>
<dbReference type="Pfam" id="PF10282">
    <property type="entry name" value="Lactonase"/>
    <property type="match status" value="1"/>
</dbReference>
<dbReference type="GO" id="GO:0017057">
    <property type="term" value="F:6-phosphogluconolactonase activity"/>
    <property type="evidence" value="ECO:0007669"/>
    <property type="project" value="TreeGrafter"/>
</dbReference>
<dbReference type="KEGG" id="pez:HWQ56_14795"/>
<keyword evidence="2" id="KW-0119">Carbohydrate metabolism</keyword>
<dbReference type="RefSeq" id="WP_176570983.1">
    <property type="nucleotide sequence ID" value="NZ_CP056030.1"/>
</dbReference>
<keyword evidence="2" id="KW-0313">Glucose metabolism</keyword>
<dbReference type="EMBL" id="CP056030">
    <property type="protein sequence ID" value="QKZ04986.1"/>
    <property type="molecule type" value="Genomic_DNA"/>
</dbReference>
<reference evidence="4 5" key="1">
    <citation type="submission" date="2020-06" db="EMBL/GenBank/DDBJ databases">
        <title>Pseudomonas eucalypticola sp. nov., an endophyte of Eucalyptus dunnii leaves with biocontrol ability of eucalyptus leaf blight.</title>
        <authorList>
            <person name="Liu Y."/>
            <person name="Song Z."/>
            <person name="Zeng H."/>
            <person name="Lu M."/>
            <person name="Wang X."/>
            <person name="Lian X."/>
            <person name="Zhang Q."/>
        </authorList>
    </citation>
    <scope>NUCLEOTIDE SEQUENCE [LARGE SCALE GENOMIC DNA]</scope>
    <source>
        <strain evidence="4 5">NP-1</strain>
    </source>
</reference>
<dbReference type="GO" id="GO:0006006">
    <property type="term" value="P:glucose metabolic process"/>
    <property type="evidence" value="ECO:0007669"/>
    <property type="project" value="UniProtKB-KW"/>
</dbReference>
<keyword evidence="3" id="KW-0732">Signal</keyword>
<evidence type="ECO:0000256" key="1">
    <source>
        <dbReference type="ARBA" id="ARBA00005564"/>
    </source>
</evidence>
<dbReference type="PANTHER" id="PTHR30344">
    <property type="entry name" value="6-PHOSPHOGLUCONOLACTONASE-RELATED"/>
    <property type="match status" value="1"/>
</dbReference>
<name>A0A7D5HGX8_9PSED</name>
<dbReference type="InterPro" id="IPR011045">
    <property type="entry name" value="N2O_reductase_N"/>
</dbReference>